<dbReference type="PANTHER" id="PTHR43460:SF1">
    <property type="entry name" value="METHYLTRANSFERASE TYPE 11 DOMAIN-CONTAINING PROTEIN"/>
    <property type="match status" value="1"/>
</dbReference>
<comment type="caution">
    <text evidence="2">The sequence shown here is derived from an EMBL/GenBank/DDBJ whole genome shotgun (WGS) entry which is preliminary data.</text>
</comment>
<dbReference type="Proteomes" id="UP000789759">
    <property type="component" value="Unassembled WGS sequence"/>
</dbReference>
<accession>A0A9N9J868</accession>
<dbReference type="OrthoDB" id="540004at2759"/>
<dbReference type="SUPFAM" id="SSF53335">
    <property type="entry name" value="S-adenosyl-L-methionine-dependent methyltransferases"/>
    <property type="match status" value="1"/>
</dbReference>
<dbReference type="PANTHER" id="PTHR43460">
    <property type="entry name" value="METHYLTRANSFERASE"/>
    <property type="match status" value="1"/>
</dbReference>
<evidence type="ECO:0000259" key="1">
    <source>
        <dbReference type="Pfam" id="PF08241"/>
    </source>
</evidence>
<dbReference type="InterPro" id="IPR013216">
    <property type="entry name" value="Methyltransf_11"/>
</dbReference>
<protein>
    <submittedName>
        <fullName evidence="2">12426_t:CDS:1</fullName>
    </submittedName>
</protein>
<name>A0A9N9J868_9GLOM</name>
<reference evidence="2" key="1">
    <citation type="submission" date="2021-06" db="EMBL/GenBank/DDBJ databases">
        <authorList>
            <person name="Kallberg Y."/>
            <person name="Tangrot J."/>
            <person name="Rosling A."/>
        </authorList>
    </citation>
    <scope>NUCLEOTIDE SEQUENCE</scope>
    <source>
        <strain evidence="2">FL966</strain>
    </source>
</reference>
<proteinExistence type="predicted"/>
<sequence length="290" mass="32988">MTQNSHLSENGNEHLDNLLFRLTTEYKRPFTGWDYTYLNGRMEEKQVDLPWNYEDTVRELLPECKGLLDIGTGGGEFLASLSPLPEDTCATENRAPNIDAARRRLKPLGVTVTAVTDYDVRLPLNDCRFDLIINRHEPYISYEVHRLLKSDGLFVTQQVGESDNMELNQLLNAPELLGHREWNLDHACNELENVGFSILLKDEAFMETKFYDVGAIVYYLKAAPWQIEDFSIEKYSEQLVNLHHLIQKEGSLSVKSHRFFIVAKSGYMPLYALEGTLTGQNAVPDGSAIG</sequence>
<feature type="domain" description="Methyltransferase type 11" evidence="1">
    <location>
        <begin position="68"/>
        <end position="155"/>
    </location>
</feature>
<evidence type="ECO:0000313" key="3">
    <source>
        <dbReference type="Proteomes" id="UP000789759"/>
    </source>
</evidence>
<organism evidence="2 3">
    <name type="scientific">Cetraspora pellucida</name>
    <dbReference type="NCBI Taxonomy" id="1433469"/>
    <lineage>
        <taxon>Eukaryota</taxon>
        <taxon>Fungi</taxon>
        <taxon>Fungi incertae sedis</taxon>
        <taxon>Mucoromycota</taxon>
        <taxon>Glomeromycotina</taxon>
        <taxon>Glomeromycetes</taxon>
        <taxon>Diversisporales</taxon>
        <taxon>Gigasporaceae</taxon>
        <taxon>Cetraspora</taxon>
    </lineage>
</organism>
<feature type="non-terminal residue" evidence="2">
    <location>
        <position position="290"/>
    </location>
</feature>
<keyword evidence="3" id="KW-1185">Reference proteome</keyword>
<dbReference type="EMBL" id="CAJVQA010021376">
    <property type="protein sequence ID" value="CAG8768586.1"/>
    <property type="molecule type" value="Genomic_DNA"/>
</dbReference>
<dbReference type="InterPro" id="IPR052939">
    <property type="entry name" value="23S_rRNA_MeTrnsfrase_RlmA"/>
</dbReference>
<gene>
    <name evidence="2" type="ORF">CPELLU_LOCUS15725</name>
</gene>
<dbReference type="GO" id="GO:0008757">
    <property type="term" value="F:S-adenosylmethionine-dependent methyltransferase activity"/>
    <property type="evidence" value="ECO:0007669"/>
    <property type="project" value="InterPro"/>
</dbReference>
<dbReference type="AlphaFoldDB" id="A0A9N9J868"/>
<dbReference type="Gene3D" id="3.40.50.150">
    <property type="entry name" value="Vaccinia Virus protein VP39"/>
    <property type="match status" value="1"/>
</dbReference>
<dbReference type="InterPro" id="IPR029063">
    <property type="entry name" value="SAM-dependent_MTases_sf"/>
</dbReference>
<dbReference type="Pfam" id="PF08241">
    <property type="entry name" value="Methyltransf_11"/>
    <property type="match status" value="1"/>
</dbReference>
<evidence type="ECO:0000313" key="2">
    <source>
        <dbReference type="EMBL" id="CAG8768586.1"/>
    </source>
</evidence>